<accession>A0A076Q0Y3</accession>
<dbReference type="KEGG" id="ctes:O987_26505"/>
<name>A0A076Q0Y3_COMTE</name>
<dbReference type="InterPro" id="IPR050483">
    <property type="entry name" value="CoA-transferase_III_domain"/>
</dbReference>
<dbReference type="RefSeq" id="WP_043375570.1">
    <property type="nucleotide sequence ID" value="NZ_CP006704.1"/>
</dbReference>
<dbReference type="InterPro" id="IPR023606">
    <property type="entry name" value="CoA-Trfase_III_dom_1_sf"/>
</dbReference>
<gene>
    <name evidence="2" type="ORF">O987_26505</name>
</gene>
<dbReference type="SUPFAM" id="SSF89796">
    <property type="entry name" value="CoA-transferase family III (CaiB/BaiF)"/>
    <property type="match status" value="1"/>
</dbReference>
<dbReference type="InterPro" id="IPR044855">
    <property type="entry name" value="CoA-Trfase_III_dom3_sf"/>
</dbReference>
<keyword evidence="1 2" id="KW-0808">Transferase</keyword>
<dbReference type="HOGENOM" id="CLU_033975_0_0_4"/>
<dbReference type="PANTHER" id="PTHR48207:SF4">
    <property type="entry name" value="BLL6097 PROTEIN"/>
    <property type="match status" value="1"/>
</dbReference>
<reference evidence="2 3" key="1">
    <citation type="journal article" date="2014" name="Genome Announc.">
        <title>Complete Genome Sequence of Polychlorinated Biphenyl Degrader Comamonas testosteroni TK102 (NBRC 109938).</title>
        <authorList>
            <person name="Fukuda K."/>
            <person name="Hosoyama A."/>
            <person name="Tsuchikane K."/>
            <person name="Ohji S."/>
            <person name="Yamazoe A."/>
            <person name="Fujita N."/>
            <person name="Shintani M."/>
            <person name="Kimbara K."/>
        </authorList>
    </citation>
    <scope>NUCLEOTIDE SEQUENCE [LARGE SCALE GENOMIC DNA]</scope>
    <source>
        <strain evidence="2">TK102</strain>
    </source>
</reference>
<evidence type="ECO:0000313" key="3">
    <source>
        <dbReference type="Proteomes" id="UP000028782"/>
    </source>
</evidence>
<dbReference type="AlphaFoldDB" id="A0A076Q0Y3"/>
<dbReference type="PANTHER" id="PTHR48207">
    <property type="entry name" value="SUCCINATE--HYDROXYMETHYLGLUTARATE COA-TRANSFERASE"/>
    <property type="match status" value="1"/>
</dbReference>
<organism evidence="2 3">
    <name type="scientific">Comamonas testosteroni TK102</name>
    <dbReference type="NCBI Taxonomy" id="1392005"/>
    <lineage>
        <taxon>Bacteria</taxon>
        <taxon>Pseudomonadati</taxon>
        <taxon>Pseudomonadota</taxon>
        <taxon>Betaproteobacteria</taxon>
        <taxon>Burkholderiales</taxon>
        <taxon>Comamonadaceae</taxon>
        <taxon>Comamonas</taxon>
    </lineage>
</organism>
<sequence>MFDQKLINALPVHQTATGTAAPVLQGLRVADFTHFIAGPLATMTLGDFGADVIKIEAPERGDDFRHYPFVDPDIPAQGSAFLWSNRNKKSLALDMKSEAGLEVAKALITQADVLVENFSSGVMERFGLDYETCAKLNPRLIYCSVSAYGREGPYSDRLGFDPIAQAESGFISMNGYADRQGVRTGAAVMDVGTAMTATNAILLALIARQRDGKGQRLEVALFDTAVVMTGFGAMQHLTTGYEPQRNGNTSPDTCPSGVFMSEDKPFYINCGNDKIYLRLFEQVLNRPDLANDPVLSQRVGRLKQREFLFEVMNEAFIQKPWSHWAPLLRAANVPHGQVKTLGEALASEEARSRGLVTRIPHPVKGWIPNISNPIRMSDTPAVMPKAAPAVGADTDSVLHNVLKYDEARIEQLRAAGAFGTMVEKVAA</sequence>
<evidence type="ECO:0000313" key="2">
    <source>
        <dbReference type="EMBL" id="AIJ49367.1"/>
    </source>
</evidence>
<dbReference type="Gene3D" id="3.40.50.10540">
    <property type="entry name" value="Crotonobetainyl-coa:carnitine coa-transferase, domain 1"/>
    <property type="match status" value="1"/>
</dbReference>
<evidence type="ECO:0000256" key="1">
    <source>
        <dbReference type="ARBA" id="ARBA00022679"/>
    </source>
</evidence>
<dbReference type="Gene3D" id="3.30.1540.10">
    <property type="entry name" value="formyl-coa transferase, domain 3"/>
    <property type="match status" value="1"/>
</dbReference>
<dbReference type="Proteomes" id="UP000028782">
    <property type="component" value="Chromosome"/>
</dbReference>
<dbReference type="InterPro" id="IPR003673">
    <property type="entry name" value="CoA-Trfase_fam_III"/>
</dbReference>
<protein>
    <submittedName>
        <fullName evidence="2">CoA transferase</fullName>
    </submittedName>
</protein>
<dbReference type="GO" id="GO:0008410">
    <property type="term" value="F:CoA-transferase activity"/>
    <property type="evidence" value="ECO:0007669"/>
    <property type="project" value="TreeGrafter"/>
</dbReference>
<dbReference type="EMBL" id="CP006704">
    <property type="protein sequence ID" value="AIJ49367.1"/>
    <property type="molecule type" value="Genomic_DNA"/>
</dbReference>
<proteinExistence type="predicted"/>
<dbReference type="Pfam" id="PF02515">
    <property type="entry name" value="CoA_transf_3"/>
    <property type="match status" value="1"/>
</dbReference>